<dbReference type="InterPro" id="IPR029471">
    <property type="entry name" value="HNH_5"/>
</dbReference>
<reference evidence="2 3" key="1">
    <citation type="submission" date="2019-02" db="EMBL/GenBank/DDBJ databases">
        <title>Genomic Encyclopedia of Archaeal and Bacterial Type Strains, Phase II (KMG-II): from individual species to whole genera.</title>
        <authorList>
            <person name="Goeker M."/>
        </authorList>
    </citation>
    <scope>NUCLEOTIDE SEQUENCE [LARGE SCALE GENOMIC DNA]</scope>
    <source>
        <strain evidence="2 3">DSM 18101</strain>
    </source>
</reference>
<dbReference type="InterPro" id="IPR003615">
    <property type="entry name" value="HNH_nuc"/>
</dbReference>
<feature type="domain" description="HNH endonuclease 5" evidence="1">
    <location>
        <begin position="214"/>
        <end position="256"/>
    </location>
</feature>
<sequence length="353" mass="40691">MFIDEVTEAGWTRNGRDSYRHLCNASVTKSGKGWISRTASCETVKNHATLSEAIAYLQNYDPHFWHLDETGAWGCYSGIWTIYGKFKGKSDTYAFVHYLPKSSDFPQHLVAVYRRYFFGQARCMKCSGAMSSLRFREMFFRPDGCAVEGDREEFLACECGYPVWIVESDRYYSATNSLRQYDRLHRRKQTLASAGGKYSTNDVRTILSLQNHRCIYCNVRFSDKVAPTKDHLLAVGYGGTNWPLNIVMACRSCNSRRCDIPFRTYCKLLSKAQNRRILSHLVRRLLALEEEGLTEEETLSFHIGLTLHDSKHHRYRMIMGMSAAARRNSASNKLLPRTSHLILKQENRRLKAI</sequence>
<proteinExistence type="predicted"/>
<keyword evidence="2" id="KW-0378">Hydrolase</keyword>
<dbReference type="Proteomes" id="UP000292958">
    <property type="component" value="Unassembled WGS sequence"/>
</dbReference>
<evidence type="ECO:0000313" key="2">
    <source>
        <dbReference type="EMBL" id="RZU28893.1"/>
    </source>
</evidence>
<protein>
    <submittedName>
        <fullName evidence="2">HNH endonuclease</fullName>
    </submittedName>
</protein>
<name>A0A4Q7XZC8_9BACT</name>
<dbReference type="Pfam" id="PF14279">
    <property type="entry name" value="HNH_5"/>
    <property type="match status" value="1"/>
</dbReference>
<keyword evidence="3" id="KW-1185">Reference proteome</keyword>
<dbReference type="Gene3D" id="1.10.30.50">
    <property type="match status" value="1"/>
</dbReference>
<comment type="caution">
    <text evidence="2">The sequence shown here is derived from an EMBL/GenBank/DDBJ whole genome shotgun (WGS) entry which is preliminary data.</text>
</comment>
<keyword evidence="2" id="KW-0540">Nuclease</keyword>
<dbReference type="EMBL" id="SHKW01000008">
    <property type="protein sequence ID" value="RZU28893.1"/>
    <property type="molecule type" value="Genomic_DNA"/>
</dbReference>
<accession>A0A4Q7XZC8</accession>
<dbReference type="GO" id="GO:0004519">
    <property type="term" value="F:endonuclease activity"/>
    <property type="evidence" value="ECO:0007669"/>
    <property type="project" value="UniProtKB-KW"/>
</dbReference>
<evidence type="ECO:0000259" key="1">
    <source>
        <dbReference type="Pfam" id="PF14279"/>
    </source>
</evidence>
<organism evidence="2 3">
    <name type="scientific">Edaphobacter modestus</name>
    <dbReference type="NCBI Taxonomy" id="388466"/>
    <lineage>
        <taxon>Bacteria</taxon>
        <taxon>Pseudomonadati</taxon>
        <taxon>Acidobacteriota</taxon>
        <taxon>Terriglobia</taxon>
        <taxon>Terriglobales</taxon>
        <taxon>Acidobacteriaceae</taxon>
        <taxon>Edaphobacter</taxon>
    </lineage>
</organism>
<dbReference type="AlphaFoldDB" id="A0A4Q7XZC8"/>
<dbReference type="RefSeq" id="WP_165420445.1">
    <property type="nucleotide sequence ID" value="NZ_SHKW01000008.1"/>
</dbReference>
<dbReference type="CDD" id="cd00085">
    <property type="entry name" value="HNHc"/>
    <property type="match status" value="1"/>
</dbReference>
<gene>
    <name evidence="2" type="ORF">BDD14_6476</name>
</gene>
<evidence type="ECO:0000313" key="3">
    <source>
        <dbReference type="Proteomes" id="UP000292958"/>
    </source>
</evidence>
<keyword evidence="2" id="KW-0255">Endonuclease</keyword>